<feature type="transmembrane region" description="Helical" evidence="1">
    <location>
        <begin position="20"/>
        <end position="40"/>
    </location>
</feature>
<sequence length="59" mass="6934">MSSERHRPHRHRFPERNQQALWPISEYLYIAAVATTDLFLPIHYSQRFSDITHIVSAAA</sequence>
<dbReference type="EMBL" id="JAHQIW010001820">
    <property type="protein sequence ID" value="KAJ1353706.1"/>
    <property type="molecule type" value="Genomic_DNA"/>
</dbReference>
<organism evidence="2 3">
    <name type="scientific">Parelaphostrongylus tenuis</name>
    <name type="common">Meningeal worm</name>
    <dbReference type="NCBI Taxonomy" id="148309"/>
    <lineage>
        <taxon>Eukaryota</taxon>
        <taxon>Metazoa</taxon>
        <taxon>Ecdysozoa</taxon>
        <taxon>Nematoda</taxon>
        <taxon>Chromadorea</taxon>
        <taxon>Rhabditida</taxon>
        <taxon>Rhabditina</taxon>
        <taxon>Rhabditomorpha</taxon>
        <taxon>Strongyloidea</taxon>
        <taxon>Metastrongylidae</taxon>
        <taxon>Parelaphostrongylus</taxon>
    </lineage>
</organism>
<accession>A0AAD5MQM2</accession>
<reference evidence="2" key="1">
    <citation type="submission" date="2021-06" db="EMBL/GenBank/DDBJ databases">
        <title>Parelaphostrongylus tenuis whole genome reference sequence.</title>
        <authorList>
            <person name="Garwood T.J."/>
            <person name="Larsen P.A."/>
            <person name="Fountain-Jones N.M."/>
            <person name="Garbe J.R."/>
            <person name="Macchietto M.G."/>
            <person name="Kania S.A."/>
            <person name="Gerhold R.W."/>
            <person name="Richards J.E."/>
            <person name="Wolf T.M."/>
        </authorList>
    </citation>
    <scope>NUCLEOTIDE SEQUENCE</scope>
    <source>
        <strain evidence="2">MNPRO001-30</strain>
        <tissue evidence="2">Meninges</tissue>
    </source>
</reference>
<keyword evidence="1" id="KW-0472">Membrane</keyword>
<comment type="caution">
    <text evidence="2">The sequence shown here is derived from an EMBL/GenBank/DDBJ whole genome shotgun (WGS) entry which is preliminary data.</text>
</comment>
<keyword evidence="1" id="KW-0812">Transmembrane</keyword>
<dbReference type="Proteomes" id="UP001196413">
    <property type="component" value="Unassembled WGS sequence"/>
</dbReference>
<protein>
    <submittedName>
        <fullName evidence="2">Uncharacterized protein</fullName>
    </submittedName>
</protein>
<keyword evidence="3" id="KW-1185">Reference proteome</keyword>
<proteinExistence type="predicted"/>
<dbReference type="AlphaFoldDB" id="A0AAD5MQM2"/>
<evidence type="ECO:0000313" key="2">
    <source>
        <dbReference type="EMBL" id="KAJ1353706.1"/>
    </source>
</evidence>
<keyword evidence="1" id="KW-1133">Transmembrane helix</keyword>
<evidence type="ECO:0000256" key="1">
    <source>
        <dbReference type="SAM" id="Phobius"/>
    </source>
</evidence>
<evidence type="ECO:0000313" key="3">
    <source>
        <dbReference type="Proteomes" id="UP001196413"/>
    </source>
</evidence>
<gene>
    <name evidence="2" type="ORF">KIN20_010401</name>
</gene>
<name>A0AAD5MQM2_PARTN</name>